<gene>
    <name evidence="3" type="ORF">LUZ63_004419</name>
</gene>
<dbReference type="OrthoDB" id="678664at2759"/>
<organism evidence="3 4">
    <name type="scientific">Rhynchospora breviuscula</name>
    <dbReference type="NCBI Taxonomy" id="2022672"/>
    <lineage>
        <taxon>Eukaryota</taxon>
        <taxon>Viridiplantae</taxon>
        <taxon>Streptophyta</taxon>
        <taxon>Embryophyta</taxon>
        <taxon>Tracheophyta</taxon>
        <taxon>Spermatophyta</taxon>
        <taxon>Magnoliopsida</taxon>
        <taxon>Liliopsida</taxon>
        <taxon>Poales</taxon>
        <taxon>Cyperaceae</taxon>
        <taxon>Cyperoideae</taxon>
        <taxon>Rhynchosporeae</taxon>
        <taxon>Rhynchospora</taxon>
    </lineage>
</organism>
<evidence type="ECO:0000313" key="4">
    <source>
        <dbReference type="Proteomes" id="UP001151287"/>
    </source>
</evidence>
<feature type="compositionally biased region" description="Low complexity" evidence="1">
    <location>
        <begin position="20"/>
        <end position="29"/>
    </location>
</feature>
<dbReference type="PANTHER" id="PTHR46931:SF14">
    <property type="entry name" value="CRIB DOMAIN-CONTAINING PROTEIN RIC2"/>
    <property type="match status" value="1"/>
</dbReference>
<comment type="caution">
    <text evidence="3">The sequence shown here is derived from an EMBL/GenBank/DDBJ whole genome shotgun (WGS) entry which is preliminary data.</text>
</comment>
<dbReference type="InterPro" id="IPR000095">
    <property type="entry name" value="CRIB_dom"/>
</dbReference>
<protein>
    <recommendedName>
        <fullName evidence="2">CRIB domain-containing protein</fullName>
    </recommendedName>
</protein>
<sequence length="162" mass="18062">MRDRRSDRFIVLPFSVSCVSQSSVSISNSKPKKQHQSETQQIQSKSRETNGKAPFQKPNISKLIKSFKSSLSHFLENLYKEEEEEDEKEMVIGYPTDVRHVTHVGVEGLNNTKHDMPEFLSLGCVSSLSVGQFEKAMAKQAGADVDSSKSPCHHGQIGVVQL</sequence>
<name>A0A9Q0I0L5_9POAL</name>
<feature type="domain" description="CRIB" evidence="2">
    <location>
        <begin position="92"/>
        <end position="105"/>
    </location>
</feature>
<dbReference type="Proteomes" id="UP001151287">
    <property type="component" value="Unassembled WGS sequence"/>
</dbReference>
<keyword evidence="4" id="KW-1185">Reference proteome</keyword>
<dbReference type="AlphaFoldDB" id="A0A9Q0I0L5"/>
<accession>A0A9Q0I0L5</accession>
<dbReference type="SMART" id="SM00285">
    <property type="entry name" value="PBD"/>
    <property type="match status" value="1"/>
</dbReference>
<dbReference type="PANTHER" id="PTHR46931">
    <property type="entry name" value="CRIB DOMAIN-CONTAINING PROTEIN RIC2"/>
    <property type="match status" value="1"/>
</dbReference>
<dbReference type="InterPro" id="IPR044509">
    <property type="entry name" value="RIC2/4"/>
</dbReference>
<proteinExistence type="predicted"/>
<dbReference type="EMBL" id="JAMQYH010000001">
    <property type="protein sequence ID" value="KAJ1704640.1"/>
    <property type="molecule type" value="Genomic_DNA"/>
</dbReference>
<dbReference type="PROSITE" id="PS50108">
    <property type="entry name" value="CRIB"/>
    <property type="match status" value="1"/>
</dbReference>
<evidence type="ECO:0000259" key="2">
    <source>
        <dbReference type="PROSITE" id="PS50108"/>
    </source>
</evidence>
<feature type="region of interest" description="Disordered" evidence="1">
    <location>
        <begin position="20"/>
        <end position="57"/>
    </location>
</feature>
<reference evidence="3" key="1">
    <citation type="journal article" date="2022" name="Cell">
        <title>Repeat-based holocentromeres influence genome architecture and karyotype evolution.</title>
        <authorList>
            <person name="Hofstatter P.G."/>
            <person name="Thangavel G."/>
            <person name="Lux T."/>
            <person name="Neumann P."/>
            <person name="Vondrak T."/>
            <person name="Novak P."/>
            <person name="Zhang M."/>
            <person name="Costa L."/>
            <person name="Castellani M."/>
            <person name="Scott A."/>
            <person name="Toegelov H."/>
            <person name="Fuchs J."/>
            <person name="Mata-Sucre Y."/>
            <person name="Dias Y."/>
            <person name="Vanzela A.L.L."/>
            <person name="Huettel B."/>
            <person name="Almeida C.C.S."/>
            <person name="Simkova H."/>
            <person name="Souza G."/>
            <person name="Pedrosa-Harand A."/>
            <person name="Macas J."/>
            <person name="Mayer K.F.X."/>
            <person name="Houben A."/>
            <person name="Marques A."/>
        </authorList>
    </citation>
    <scope>NUCLEOTIDE SEQUENCE</scope>
    <source>
        <strain evidence="3">RhyBre1mFocal</strain>
    </source>
</reference>
<evidence type="ECO:0000256" key="1">
    <source>
        <dbReference type="SAM" id="MobiDB-lite"/>
    </source>
</evidence>
<evidence type="ECO:0000313" key="3">
    <source>
        <dbReference type="EMBL" id="KAJ1704640.1"/>
    </source>
</evidence>